<reference evidence="1" key="2">
    <citation type="submission" date="2020-01" db="EMBL/GenBank/DDBJ databases">
        <authorList>
            <person name="Hornung B."/>
        </authorList>
    </citation>
    <scope>NUCLEOTIDE SEQUENCE</scope>
    <source>
        <strain evidence="1">PacBioINE</strain>
    </source>
</reference>
<proteinExistence type="predicted"/>
<dbReference type="EMBL" id="LR746496">
    <property type="protein sequence ID" value="CAA7602869.1"/>
    <property type="molecule type" value="Genomic_DNA"/>
</dbReference>
<accession>A0A8S0W9T6</accession>
<evidence type="ECO:0000313" key="1">
    <source>
        <dbReference type="EMBL" id="CAA7602869.1"/>
    </source>
</evidence>
<dbReference type="EMBL" id="CDGJ01000003">
    <property type="protein sequence ID" value="CEJ05750.1"/>
    <property type="molecule type" value="Genomic_DNA"/>
</dbReference>
<name>A0A8S0W9T6_9FIRM</name>
<sequence length="156" mass="17178">MRNIIYSEVSPGFLIQGLGLHPDGESGYAGKIGLNEIMLLAADHRAPAMETEGQVFEVGLAAGGNQFRAGDILMLGSDELLDRMFQAMDEMEQRGVVVSLSASDDPTQIHLDKQAVSSYVRSWRERKVPFICLWVVEPLGAEAQAKLVTLVRRMMN</sequence>
<dbReference type="RefSeq" id="WP_240986174.1">
    <property type="nucleotide sequence ID" value="NZ_CDGJ01000003.1"/>
</dbReference>
<dbReference type="Proteomes" id="UP001071230">
    <property type="component" value="Unassembled WGS sequence"/>
</dbReference>
<reference evidence="2" key="1">
    <citation type="submission" date="2014-11" db="EMBL/GenBank/DDBJ databases">
        <authorList>
            <person name="Hornung B.V."/>
        </authorList>
    </citation>
    <scope>NUCLEOTIDE SEQUENCE</scope>
    <source>
        <strain evidence="2">INE</strain>
    </source>
</reference>
<gene>
    <name evidence="2" type="ORF">DEACI_0170</name>
    <name evidence="1" type="ORF">DEACI_3692</name>
</gene>
<dbReference type="AlphaFoldDB" id="A0A8S0W9T6"/>
<organism evidence="1">
    <name type="scientific">Acididesulfobacillus acetoxydans</name>
    <dbReference type="NCBI Taxonomy" id="1561005"/>
    <lineage>
        <taxon>Bacteria</taxon>
        <taxon>Bacillati</taxon>
        <taxon>Bacillota</taxon>
        <taxon>Clostridia</taxon>
        <taxon>Eubacteriales</taxon>
        <taxon>Peptococcaceae</taxon>
        <taxon>Acididesulfobacillus</taxon>
    </lineage>
</organism>
<dbReference type="KEGG" id="aacx:DEACI_3692"/>
<evidence type="ECO:0000313" key="2">
    <source>
        <dbReference type="EMBL" id="CEJ05750.1"/>
    </source>
</evidence>
<evidence type="ECO:0000313" key="3">
    <source>
        <dbReference type="Proteomes" id="UP001071230"/>
    </source>
</evidence>
<protein>
    <submittedName>
        <fullName evidence="1">Uncharacterized protein</fullName>
    </submittedName>
</protein>
<dbReference type="Proteomes" id="UP000836597">
    <property type="component" value="Chromosome"/>
</dbReference>
<keyword evidence="3" id="KW-1185">Reference proteome</keyword>